<dbReference type="PANTHER" id="PTHR46145:SF4">
    <property type="entry name" value="HEPARANASE"/>
    <property type="match status" value="1"/>
</dbReference>
<feature type="region of interest" description="Disordered" evidence="1">
    <location>
        <begin position="2645"/>
        <end position="2699"/>
    </location>
</feature>
<feature type="region of interest" description="Disordered" evidence="1">
    <location>
        <begin position="3191"/>
        <end position="3220"/>
    </location>
</feature>
<dbReference type="SUPFAM" id="SSF51445">
    <property type="entry name" value="(Trans)glycosidases"/>
    <property type="match status" value="1"/>
</dbReference>
<name>A0ABD2AI54_VESSQ</name>
<feature type="compositionally biased region" description="Basic and acidic residues" evidence="1">
    <location>
        <begin position="2657"/>
        <end position="2686"/>
    </location>
</feature>
<feature type="region of interest" description="Disordered" evidence="1">
    <location>
        <begin position="1148"/>
        <end position="1283"/>
    </location>
</feature>
<feature type="compositionally biased region" description="Basic and acidic residues" evidence="1">
    <location>
        <begin position="3281"/>
        <end position="3309"/>
    </location>
</feature>
<evidence type="ECO:0000313" key="4">
    <source>
        <dbReference type="Proteomes" id="UP001607302"/>
    </source>
</evidence>
<feature type="compositionally biased region" description="Basic and acidic residues" evidence="1">
    <location>
        <begin position="1262"/>
        <end position="1274"/>
    </location>
</feature>
<keyword evidence="2" id="KW-0732">Signal</keyword>
<feature type="compositionally biased region" description="Basic and acidic residues" evidence="1">
    <location>
        <begin position="1148"/>
        <end position="1171"/>
    </location>
</feature>
<organism evidence="3 4">
    <name type="scientific">Vespula squamosa</name>
    <name type="common">Southern yellow jacket</name>
    <name type="synonym">Wasp</name>
    <dbReference type="NCBI Taxonomy" id="30214"/>
    <lineage>
        <taxon>Eukaryota</taxon>
        <taxon>Metazoa</taxon>
        <taxon>Ecdysozoa</taxon>
        <taxon>Arthropoda</taxon>
        <taxon>Hexapoda</taxon>
        <taxon>Insecta</taxon>
        <taxon>Pterygota</taxon>
        <taxon>Neoptera</taxon>
        <taxon>Endopterygota</taxon>
        <taxon>Hymenoptera</taxon>
        <taxon>Apocrita</taxon>
        <taxon>Aculeata</taxon>
        <taxon>Vespoidea</taxon>
        <taxon>Vespidae</taxon>
        <taxon>Vespinae</taxon>
        <taxon>Vespula</taxon>
    </lineage>
</organism>
<feature type="compositionally biased region" description="Basic and acidic residues" evidence="1">
    <location>
        <begin position="1190"/>
        <end position="1200"/>
    </location>
</feature>
<reference evidence="3 4" key="1">
    <citation type="journal article" date="2024" name="Ann. Entomol. Soc. Am.">
        <title>Genomic analyses of the southern and eastern yellowjacket wasps (Hymenoptera: Vespidae) reveal evolutionary signatures of social life.</title>
        <authorList>
            <person name="Catto M.A."/>
            <person name="Caine P.B."/>
            <person name="Orr S.E."/>
            <person name="Hunt B.G."/>
            <person name="Goodisman M.A.D."/>
        </authorList>
    </citation>
    <scope>NUCLEOTIDE SEQUENCE [LARGE SCALE GENOMIC DNA]</scope>
    <source>
        <strain evidence="3">233</strain>
        <tissue evidence="3">Head and thorax</tissue>
    </source>
</reference>
<feature type="compositionally biased region" description="Polar residues" evidence="1">
    <location>
        <begin position="1201"/>
        <end position="1219"/>
    </location>
</feature>
<dbReference type="InterPro" id="IPR017853">
    <property type="entry name" value="GH"/>
</dbReference>
<feature type="compositionally biased region" description="Basic and acidic residues" evidence="1">
    <location>
        <begin position="1220"/>
        <end position="1229"/>
    </location>
</feature>
<feature type="signal peptide" evidence="2">
    <location>
        <begin position="1"/>
        <end position="21"/>
    </location>
</feature>
<evidence type="ECO:0000313" key="3">
    <source>
        <dbReference type="EMBL" id="KAL2720304.1"/>
    </source>
</evidence>
<sequence length="3566" mass="415364">MRRQWKLELSLLTCLAIFVTGEPSLDDITLQVNTRKLVSVSSDKFLSLAIDPLAILTSDDVLANYETSIRMARALSPAYLRLGGPQSNSYLLDERNDTNYIFSERNWRRLHQWAEKTGLDVIACISPRFMSNDSELDLVSLTDRMGFNASWQLGYECQTRCDFSGTDVGRYVRILRNKLNAIPRYSNSIITGPDVVAYETREQREYIENFLSKADVSLTAVTWHPDFAGATWNDEGVSMDRDLFLSDNNDLYKIIERDAAKKPLWIAESKYETSKNQFLGALAWTNRLGNIAKLGIQVLMRQPADFSKPTPDYWVSVLHKKLVGREVLDTRIQVGNRSHVQFYVQCTKPSAIYEKGALTIFGINLTPMKIRANLKGLKIKNLHEYVLTPGFDAENRMFSESVLLNGKPLSFFKETELPEFEPVISNNEKGLSMELPSCGIGFWVVPDQKMRFCMGHEVQEENLVERTLKKEFQESQIKRNEIPRKRRLIDRQETIARQENKKRRSLVKREIDGRERKLKKIDMQKQIEKYGKVLKRKLPLNESKKSTSESVDLSDPYSSWKANEAVKDLKRSKRDLDKFSSDFPKANQRYISENNARRNERPWILSGSKKEKSNENNFYRFLRKEPMKNFPNGDVFLKTDDSTEKKKDYDYTKDEDEKREKVEEKVWKARAMNIRTINHIKLDNTRIDVDDDYRGYIPNEFFETVNMRIKENSNDYTNVLNTENVKKQSINKENDKKDNIKTKTVADGASYLPEERRIKENNVNMLMNYYSDSSAGKSNQENLEESSRVKAQGSKLGDSIVASLGKTELTLPDRRRTKTVPIEKNEMTDLDVLHYSNSIGLPMHIPTYNDLKQDKRLKRKVNDLNMILEKEMIDEDDENLKNCRSRVIRNLNDDLKLIRCKTKRQVNENYQETTESDSGNVRIYETENYEETTASDNEDVDNYKIKQHEETTESDNENLENYKTEHYEKPIEYDNENVENYKTKHYEEPTKSDNENVENYKTEHYEESIESDNENVRNYETEHYEMSGESDNENIEDYENEQSKEADQQLVESIKRDFDQKDNRNSSTIMAELRNHLSGTSQDVSDNSMINDYELGTEEDKFFRGPSGQTKEKKTTIDFNKDLNSVTPRPSQYIPSISKEIKTTEIQYDTRTRRTSSSREAEETETKKSEELTTATVSRGISSKKVTKQIKNDQIRRKSTNELSNTSRKLIPKTVNSTKIKSDSRKYEETEAPEVPQAPSNETLTVFKKENNKRKRNTPKLISREKDKQGDQHNYRKRRKTLRQKLYAREENISQRYDDEISNLVKRNIETCNTKEKRGNLKREIRENLRNNEDYDDMVDLKKVAYISTYEPIDYDTLKKEKQVNREKERKYIPLIGIIGPLKKIQEKLIESKSYLEDSPVILHTKYDGAKSRLIQSLGFPYNIIDERKRYDKDQLAFGKSYYALVDSTKEKDPWIFRYQRKSEEKLRNAYESNGREKSSENSKVRTLEIPVMYIYDKSEETIDSEETLKSRAFKNKIYAIDSTIYKDDDPKLENHEYSSESLMYDDDSIANVYNLILKPKFYRGSKNNQNQRVAPILYVLNTKKQNDVQKQSDIESYVLERRKGNDRSEEESEIVNNSTYSEKDEDESITINPSPIEKSEKVEENSKIDENQDHVENHRTRRNVEEINSISIKKLPLSSYEKDKKTRSKRYNYSNLNNDLSIDKSIENSKRFSKLLKRSNLIESIFNNPTKISLLSFDTPSTKTHRTNKDLSKNIPFSEDKDLIESLEDILLDDGDINEKEEHLIFEKQVDLDKEILNNEINRENENFNVYRNTLKMLPLMIQKSKLERRQLQDTQRIDSNSNNYEMNSSRYNNNMLQSKNEMFKSPKLNLKHVYNYINENNNEQLKDINREDLNKESEKIDQLWEFNPLLISEEENYVVDNFLKPFLRYDSLTKNNDQKNEPNASNKSSSFLQETIPKLQEMITERFDTAQNVTESLEEFTESFDKKFNEILLKNDRNKTCETATSSLSITDEYSSYKRIIREDRRFARAKRSFVFLVPIKEEHEDVNNEITEKSRQSRTIKRSKSPLYTTTNIPLTKKYKDKTVKAEKSREPYVGFNLLKEIRRKRQKNLTDKNNGVELSSEKNLSSEPYEIYPSDKKLRENSKRLVCYCRKEDCQDCQLKAKLLTSHPKDPPIIKNKPKNDKYRKIIPNDYRISAIPLRLSKLYEEIPYDLKSNYANSEQMQILPIIHGISPKVYPLTVPFRVTYKQAEPHVGMNAPVSQQYQQNSNNKQQTPLKQYILATKNQSEILQKSNMLIPKDNKRNNDFSTAMNYPEHEERDLNSEKEIDEDSFDANMLECIKLYGRKVCLLAAATACKSLNKNKNQKDENVESIRNYYDTTEQSSTYDINKDRYDTTKSDMIVYSKENNFDDSPISTKRSTGHYNEDYHDSTISNIISETSEYIITNTDNYRTSNEDSFTKQSTTYYSSNEDYNDSKTSEYTIENPTEISILQATQNSQEQDQLSKTLLNDSSIINDIEHTTSSAITNNTNFNDSKATNKNNNLTDRTHYITHFGLDYSDIQEVTNSYFTSQNFDNFDENDTNTDPFAYDYNSYNNNLTNLMDYSPNVQATNVPDITNAQTNSQNVLSTKTYLNFIENQMSTDSTIENNLDNNKTSTEDNNHSLRKEHSEDREDKKNDSNEESILKYDSSSSTKESEQTTIDSFLEYTTSSLDYKTNNVDVYPTDILNQYTSPIDITSTIGSIENEEKAVINDHTIPVTYSTTNEKKLQIHQDLITTEKTIMKITTEKETRDKINDSIVGSSNEEGFFKLPEDFETTLNPITIIEDYTNTDNEHNTLENTSKYDIESTTPNFSFYSTQLVNSIKTIINNFNSKDVNLEYPNDFTKIPDNVELSPEIVGIPNLRSLLSLTPIENVIIKKVKDHLSKITGIPKTALFGEGPNNVIKNTLRNTLNLLPNIQSELPPMTVKEHQFRAGHWTTNLVTLLPLTSSEQTENQGISQRLQNHLKDLIYNPAVGLESAKHKAVQNIIIQAAKHQMENANDMEIKEDTIRDMLGNVLQNNSYDPDQNDTKNNSENTWMVEATHSYDETTTRNVISMKDNQFKTSKGTTNNLFTKSYSDDFITDKESPKTDINKMRSSDYSNVIRDSYISSTEFYRENLQNDQSTETTHVYETMFTENVANINEETLEISQPEKQLDQSSNNKAKTNESEVLSSPQNSFVGVSNPRIGEIASTNEGYLQDIEKRRLCKIEGCTSTHEIVTKFNKRVKTTKKYYGSKGMDSSFEKDPVNSKAREDDITSNLEKNENKEDVNENDDDNSTTYKSLNHRDFDSEEDYIYKEKAFKMKTDDVDNDKNDLRDLQNSELYYVGDNVKFPLEIKKMKDGSYILLISKKICENILKKNCPCCVPLEGNVRLIKRNTKEISNDNNNAFDRINNQYSEQRSKIIKSNLSKQRTPRSMIVNKNLNDSDESNYEILTMPVMAFAKKYNLRLNLDDTEESDAKETKNIYLDENDEREENNPIFQRMKFVKRMQKNHEPYRQQRAIKQNSNSSTEILKNLINWLRTLFVN</sequence>
<dbReference type="Proteomes" id="UP001607302">
    <property type="component" value="Unassembled WGS sequence"/>
</dbReference>
<feature type="region of interest" description="Disordered" evidence="1">
    <location>
        <begin position="1600"/>
        <end position="1663"/>
    </location>
</feature>
<dbReference type="EMBL" id="JAUDFV010000147">
    <property type="protein sequence ID" value="KAL2720304.1"/>
    <property type="molecule type" value="Genomic_DNA"/>
</dbReference>
<feature type="region of interest" description="Disordered" evidence="1">
    <location>
        <begin position="3275"/>
        <end position="3322"/>
    </location>
</feature>
<evidence type="ECO:0000256" key="1">
    <source>
        <dbReference type="SAM" id="MobiDB-lite"/>
    </source>
</evidence>
<accession>A0ABD2AI54</accession>
<evidence type="ECO:0000256" key="2">
    <source>
        <dbReference type="SAM" id="SignalP"/>
    </source>
</evidence>
<feature type="chain" id="PRO_5044812455" evidence="2">
    <location>
        <begin position="22"/>
        <end position="3566"/>
    </location>
</feature>
<proteinExistence type="predicted"/>
<dbReference type="PANTHER" id="PTHR46145">
    <property type="entry name" value="HEPARANASE"/>
    <property type="match status" value="1"/>
</dbReference>
<comment type="caution">
    <text evidence="3">The sequence shown here is derived from an EMBL/GenBank/DDBJ whole genome shotgun (WGS) entry which is preliminary data.</text>
</comment>
<protein>
    <submittedName>
        <fullName evidence="3">MATH and LRR domain-containing protein PFE0570w-like</fullName>
    </submittedName>
</protein>
<feature type="compositionally biased region" description="Basic and acidic residues" evidence="1">
    <location>
        <begin position="1638"/>
        <end position="1663"/>
    </location>
</feature>
<feature type="compositionally biased region" description="Polar residues" evidence="1">
    <location>
        <begin position="2645"/>
        <end position="2656"/>
    </location>
</feature>
<gene>
    <name evidence="3" type="ORF">V1478_010570</name>
</gene>
<keyword evidence="4" id="KW-1185">Reference proteome</keyword>